<keyword evidence="4" id="KW-0482">Metalloprotease</keyword>
<dbReference type="Proteomes" id="UP000262583">
    <property type="component" value="Chromosome"/>
</dbReference>
<gene>
    <name evidence="8" type="ORF">BRCON_0298</name>
</gene>
<comment type="similarity">
    <text evidence="1">Belongs to the peptidase U62 family.</text>
</comment>
<proteinExistence type="inferred from homology"/>
<evidence type="ECO:0000259" key="5">
    <source>
        <dbReference type="Pfam" id="PF01523"/>
    </source>
</evidence>
<evidence type="ECO:0000256" key="4">
    <source>
        <dbReference type="ARBA" id="ARBA00023049"/>
    </source>
</evidence>
<name>A0A2Z4Y3N6_SUMC1</name>
<dbReference type="Gene3D" id="3.30.2290.10">
    <property type="entry name" value="PmbA/TldD superfamily"/>
    <property type="match status" value="1"/>
</dbReference>
<dbReference type="Pfam" id="PF01523">
    <property type="entry name" value="PmbA_TldD_1st"/>
    <property type="match status" value="1"/>
</dbReference>
<dbReference type="GO" id="GO:0008237">
    <property type="term" value="F:metallopeptidase activity"/>
    <property type="evidence" value="ECO:0007669"/>
    <property type="project" value="UniProtKB-KW"/>
</dbReference>
<dbReference type="GO" id="GO:0005829">
    <property type="term" value="C:cytosol"/>
    <property type="evidence" value="ECO:0007669"/>
    <property type="project" value="TreeGrafter"/>
</dbReference>
<dbReference type="Pfam" id="PF19289">
    <property type="entry name" value="PmbA_TldD_3rd"/>
    <property type="match status" value="1"/>
</dbReference>
<evidence type="ECO:0000256" key="2">
    <source>
        <dbReference type="ARBA" id="ARBA00022670"/>
    </source>
</evidence>
<keyword evidence="2" id="KW-0645">Protease</keyword>
<dbReference type="KEGG" id="schv:BRCON_0298"/>
<evidence type="ECO:0000313" key="8">
    <source>
        <dbReference type="EMBL" id="AXA35075.1"/>
    </source>
</evidence>
<feature type="domain" description="Metalloprotease TldD/E N-terminal" evidence="5">
    <location>
        <begin position="20"/>
        <end position="82"/>
    </location>
</feature>
<evidence type="ECO:0000259" key="7">
    <source>
        <dbReference type="Pfam" id="PF19290"/>
    </source>
</evidence>
<dbReference type="InterPro" id="IPR002510">
    <property type="entry name" value="Metalloprtase-TldD/E_N"/>
</dbReference>
<dbReference type="InterPro" id="IPR051463">
    <property type="entry name" value="Peptidase_U62_metallo"/>
</dbReference>
<dbReference type="AlphaFoldDB" id="A0A2Z4Y3N6"/>
<dbReference type="EMBL" id="CP030759">
    <property type="protein sequence ID" value="AXA35075.1"/>
    <property type="molecule type" value="Genomic_DNA"/>
</dbReference>
<dbReference type="InterPro" id="IPR036059">
    <property type="entry name" value="TldD/PmbA_sf"/>
</dbReference>
<dbReference type="InterPro" id="IPR045569">
    <property type="entry name" value="Metalloprtase-TldD/E_C"/>
</dbReference>
<dbReference type="PANTHER" id="PTHR30624:SF10">
    <property type="entry name" value="CONSERVED PROTEIN"/>
    <property type="match status" value="1"/>
</dbReference>
<dbReference type="GO" id="GO:0006508">
    <property type="term" value="P:proteolysis"/>
    <property type="evidence" value="ECO:0007669"/>
    <property type="project" value="UniProtKB-KW"/>
</dbReference>
<feature type="domain" description="Metalloprotease TldD/E central" evidence="7">
    <location>
        <begin position="114"/>
        <end position="225"/>
    </location>
</feature>
<accession>A0A2Z4Y3N6</accession>
<evidence type="ECO:0000256" key="1">
    <source>
        <dbReference type="ARBA" id="ARBA00005836"/>
    </source>
</evidence>
<protein>
    <submittedName>
        <fullName evidence="8">TldD family protein, Actinobacterial subgroup</fullName>
    </submittedName>
</protein>
<dbReference type="InterPro" id="IPR035068">
    <property type="entry name" value="TldD/PmbA_N"/>
</dbReference>
<dbReference type="PANTHER" id="PTHR30624">
    <property type="entry name" value="UNCHARACTERIZED PROTEIN TLDD AND PMBA"/>
    <property type="match status" value="1"/>
</dbReference>
<keyword evidence="3" id="KW-0378">Hydrolase</keyword>
<organism evidence="8 9">
    <name type="scientific">Sumerlaea chitinivorans</name>
    <dbReference type="NCBI Taxonomy" id="2250252"/>
    <lineage>
        <taxon>Bacteria</taxon>
        <taxon>Candidatus Sumerlaeota</taxon>
        <taxon>Candidatus Sumerlaeia</taxon>
        <taxon>Candidatus Sumerlaeales</taxon>
        <taxon>Candidatus Sumerlaeaceae</taxon>
        <taxon>Candidatus Sumerlaea</taxon>
    </lineage>
</organism>
<sequence>MKSIATVILNRIPKRDVQYADVRVVHRSTETLSVRNGEPERILASESLGFGVRVLRSGCWGFAASCELTSDSIDRTVQQAIMTADTSAIVRSAGERFDSPAPATGQYRAACLKDPFRVPLSERLTLLIQCTQLMREEKRVQSAVATMELMRENKVFVSTLDSEIEQETVQCGAGIAAYATDGKELQVRSYPASFGGNYRAAGYEFIEELDLQGNAQRVAAEAVELLSVPECPAGEFDVILDSNQLALQIHESIGHALELDRILGYEASFAGTSFVTPEMLGSFKYGSPAVSVVADATVAGGLGSFAFDDEGTPARCEPLITEGILRGVLSSCSTAPLIGRRSSGAMRADGWQNFPIVRMTNINLLPGEWTLEELIADTKRGLFFETNRSWSIDDRRLQFQFATEVAREIRNGKLGRLFRNPIYGGVTPQFWRSCDAVCRSSDWVLWGVPNCGKGEPMQIARVGHGCAPARFRNVTVGRKA</sequence>
<dbReference type="InterPro" id="IPR045570">
    <property type="entry name" value="Metalloprtase-TldD/E_cen_dom"/>
</dbReference>
<evidence type="ECO:0000313" key="9">
    <source>
        <dbReference type="Proteomes" id="UP000262583"/>
    </source>
</evidence>
<evidence type="ECO:0000256" key="3">
    <source>
        <dbReference type="ARBA" id="ARBA00022801"/>
    </source>
</evidence>
<reference evidence="8 9" key="1">
    <citation type="submission" date="2018-05" db="EMBL/GenBank/DDBJ databases">
        <title>A metagenomic window into the 2 km-deep terrestrial subsurface aquifer revealed taxonomically and functionally diverse microbial community comprising novel uncultured bacterial lineages.</title>
        <authorList>
            <person name="Kadnikov V.V."/>
            <person name="Mardanov A.V."/>
            <person name="Beletsky A.V."/>
            <person name="Banks D."/>
            <person name="Pimenov N.V."/>
            <person name="Frank Y.A."/>
            <person name="Karnachuk O.V."/>
            <person name="Ravin N.V."/>
        </authorList>
    </citation>
    <scope>NUCLEOTIDE SEQUENCE [LARGE SCALE GENOMIC DNA]</scope>
    <source>
        <strain evidence="8">BY</strain>
    </source>
</reference>
<dbReference type="Pfam" id="PF19290">
    <property type="entry name" value="PmbA_TldD_2nd"/>
    <property type="match status" value="1"/>
</dbReference>
<dbReference type="SUPFAM" id="SSF111283">
    <property type="entry name" value="Putative modulator of DNA gyrase, PmbA/TldD"/>
    <property type="match status" value="1"/>
</dbReference>
<evidence type="ECO:0000259" key="6">
    <source>
        <dbReference type="Pfam" id="PF19289"/>
    </source>
</evidence>
<feature type="domain" description="Metalloprotease TldD/E C-terminal" evidence="6">
    <location>
        <begin position="234"/>
        <end position="477"/>
    </location>
</feature>